<dbReference type="InterPro" id="IPR005828">
    <property type="entry name" value="MFS_sugar_transport-like"/>
</dbReference>
<reference evidence="12" key="1">
    <citation type="journal article" date="2023" name="Mol. Phylogenet. Evol.">
        <title>Genome-scale phylogeny and comparative genomics of the fungal order Sordariales.</title>
        <authorList>
            <person name="Hensen N."/>
            <person name="Bonometti L."/>
            <person name="Westerberg I."/>
            <person name="Brannstrom I.O."/>
            <person name="Guillou S."/>
            <person name="Cros-Aarteil S."/>
            <person name="Calhoun S."/>
            <person name="Haridas S."/>
            <person name="Kuo A."/>
            <person name="Mondo S."/>
            <person name="Pangilinan J."/>
            <person name="Riley R."/>
            <person name="LaButti K."/>
            <person name="Andreopoulos B."/>
            <person name="Lipzen A."/>
            <person name="Chen C."/>
            <person name="Yan M."/>
            <person name="Daum C."/>
            <person name="Ng V."/>
            <person name="Clum A."/>
            <person name="Steindorff A."/>
            <person name="Ohm R.A."/>
            <person name="Martin F."/>
            <person name="Silar P."/>
            <person name="Natvig D.O."/>
            <person name="Lalanne C."/>
            <person name="Gautier V."/>
            <person name="Ament-Velasquez S.L."/>
            <person name="Kruys A."/>
            <person name="Hutchinson M.I."/>
            <person name="Powell A.J."/>
            <person name="Barry K."/>
            <person name="Miller A.N."/>
            <person name="Grigoriev I.V."/>
            <person name="Debuchy R."/>
            <person name="Gladieux P."/>
            <person name="Hiltunen Thoren M."/>
            <person name="Johannesson H."/>
        </authorList>
    </citation>
    <scope>NUCLEOTIDE SEQUENCE [LARGE SCALE GENOMIC DNA]</scope>
    <source>
        <strain evidence="12">CBS 340.73</strain>
    </source>
</reference>
<dbReference type="SUPFAM" id="SSF103473">
    <property type="entry name" value="MFS general substrate transporter"/>
    <property type="match status" value="1"/>
</dbReference>
<dbReference type="PROSITE" id="PS50850">
    <property type="entry name" value="MFS"/>
    <property type="match status" value="1"/>
</dbReference>
<evidence type="ECO:0000256" key="1">
    <source>
        <dbReference type="ARBA" id="ARBA00004141"/>
    </source>
</evidence>
<dbReference type="Proteomes" id="UP001303473">
    <property type="component" value="Unassembled WGS sequence"/>
</dbReference>
<gene>
    <name evidence="11" type="ORF">QBC46DRAFT_430887</name>
</gene>
<feature type="transmembrane region" description="Helical" evidence="9">
    <location>
        <begin position="299"/>
        <end position="321"/>
    </location>
</feature>
<dbReference type="InterPro" id="IPR036259">
    <property type="entry name" value="MFS_trans_sf"/>
</dbReference>
<sequence length="554" mass="61898">MDRIKSKVSSDTKADVTTGNGPGDSTIVTRLASEDKVVWYRKPNLRHLYLMLIPTCMGIQMTSGFHSQTVNAMQILPSWIDYFHDPQGSLKGIIAAAYPLGAILSLPFIPVINDKFGRRWSILAGSCIMVAASLIQGFTINAGMYIAARLLLGFGIPPCLVSGSALIGELGYPKERAVLTSLFSVSYFVGQISAAGICFGTNSILNDWGWRVPSLLQIAPPLIQICFVFFVPESPRWLVSKDCGEDALRILVKYHGEGRETEFVRAEMAQIQTTLHIEMQSSRSSWLDLARTAGMRKRLLTTCMLGLFTQWSGSTLVSYYLGDLLQIIGQSSSYFKQTINVSISCWSLVCSFVASMLVRRFKRRHMYLICTSSLLVCFTLYTISMERAITAKDAGQPNQAASAACIFFLFAYAPCYCLALNTVTYTYLVELWPYAERSRGIVIFQLFARCAEFLTTFINPIGMANIGWRYFITYCCFLAFEVVFVYFYFPETFGRTLEEATFLFEEDRPLAEKAALAVEQSIAHELREENNRTTTTTTIGTTHVEARAKKSSAV</sequence>
<dbReference type="Gene3D" id="1.20.1250.20">
    <property type="entry name" value="MFS general substrate transporter like domains"/>
    <property type="match status" value="1"/>
</dbReference>
<comment type="caution">
    <text evidence="11">The sequence shown here is derived from an EMBL/GenBank/DDBJ whole genome shotgun (WGS) entry which is preliminary data.</text>
</comment>
<dbReference type="GO" id="GO:0016020">
    <property type="term" value="C:membrane"/>
    <property type="evidence" value="ECO:0007669"/>
    <property type="project" value="UniProtKB-SubCell"/>
</dbReference>
<dbReference type="InterPro" id="IPR020846">
    <property type="entry name" value="MFS_dom"/>
</dbReference>
<feature type="transmembrane region" description="Helical" evidence="9">
    <location>
        <begin position="468"/>
        <end position="489"/>
    </location>
</feature>
<feature type="transmembrane region" description="Helical" evidence="9">
    <location>
        <begin position="365"/>
        <end position="383"/>
    </location>
</feature>
<evidence type="ECO:0000256" key="2">
    <source>
        <dbReference type="ARBA" id="ARBA00010992"/>
    </source>
</evidence>
<evidence type="ECO:0000256" key="9">
    <source>
        <dbReference type="SAM" id="Phobius"/>
    </source>
</evidence>
<evidence type="ECO:0000256" key="5">
    <source>
        <dbReference type="ARBA" id="ARBA00022989"/>
    </source>
</evidence>
<keyword evidence="4 9" id="KW-0812">Transmembrane</keyword>
<feature type="compositionally biased region" description="Basic and acidic residues" evidence="8">
    <location>
        <begin position="1"/>
        <end position="14"/>
    </location>
</feature>
<evidence type="ECO:0000256" key="6">
    <source>
        <dbReference type="ARBA" id="ARBA00023136"/>
    </source>
</evidence>
<dbReference type="InterPro" id="IPR003663">
    <property type="entry name" value="Sugar/inositol_transpt"/>
</dbReference>
<evidence type="ECO:0000256" key="7">
    <source>
        <dbReference type="RuleBase" id="RU003346"/>
    </source>
</evidence>
<dbReference type="PANTHER" id="PTHR48022">
    <property type="entry name" value="PLASTIDIC GLUCOSE TRANSPORTER 4"/>
    <property type="match status" value="1"/>
</dbReference>
<keyword evidence="11" id="KW-0762">Sugar transport</keyword>
<evidence type="ECO:0000259" key="10">
    <source>
        <dbReference type="PROSITE" id="PS50850"/>
    </source>
</evidence>
<protein>
    <submittedName>
        <fullName evidence="11">MFS sugar transporter transporter</fullName>
    </submittedName>
</protein>
<feature type="transmembrane region" description="Helical" evidence="9">
    <location>
        <begin position="146"/>
        <end position="167"/>
    </location>
</feature>
<dbReference type="FunFam" id="1.20.1250.20:FF:000117">
    <property type="entry name" value="MFS hexose transporter"/>
    <property type="match status" value="1"/>
</dbReference>
<feature type="transmembrane region" description="Helical" evidence="9">
    <location>
        <begin position="120"/>
        <end position="140"/>
    </location>
</feature>
<name>A0AAN6S6D0_9PEZI</name>
<feature type="transmembrane region" description="Helical" evidence="9">
    <location>
        <begin position="179"/>
        <end position="202"/>
    </location>
</feature>
<comment type="subcellular location">
    <subcellularLocation>
        <location evidence="1">Membrane</location>
        <topology evidence="1">Multi-pass membrane protein</topology>
    </subcellularLocation>
</comment>
<keyword evidence="3 7" id="KW-0813">Transport</keyword>
<dbReference type="Pfam" id="PF00083">
    <property type="entry name" value="Sugar_tr"/>
    <property type="match status" value="1"/>
</dbReference>
<feature type="transmembrane region" description="Helical" evidence="9">
    <location>
        <begin position="403"/>
        <end position="428"/>
    </location>
</feature>
<dbReference type="PANTHER" id="PTHR48022:SF29">
    <property type="entry name" value="SUGAR TRANSPORTER, PUTATIVE (AFU_ORTHOLOGUE AFUA_6G14500)-RELATED"/>
    <property type="match status" value="1"/>
</dbReference>
<evidence type="ECO:0000256" key="4">
    <source>
        <dbReference type="ARBA" id="ARBA00022692"/>
    </source>
</evidence>
<evidence type="ECO:0000256" key="3">
    <source>
        <dbReference type="ARBA" id="ARBA00022448"/>
    </source>
</evidence>
<dbReference type="InterPro" id="IPR050360">
    <property type="entry name" value="MFS_Sugar_Transporters"/>
</dbReference>
<keyword evidence="6 9" id="KW-0472">Membrane</keyword>
<comment type="similarity">
    <text evidence="2 7">Belongs to the major facilitator superfamily. Sugar transporter (TC 2.A.1.1) family.</text>
</comment>
<dbReference type="EMBL" id="MU853782">
    <property type="protein sequence ID" value="KAK3941526.1"/>
    <property type="molecule type" value="Genomic_DNA"/>
</dbReference>
<feature type="transmembrane region" description="Helical" evidence="9">
    <location>
        <begin position="341"/>
        <end position="358"/>
    </location>
</feature>
<feature type="domain" description="Major facilitator superfamily (MFS) profile" evidence="10">
    <location>
        <begin position="52"/>
        <end position="493"/>
    </location>
</feature>
<dbReference type="AlphaFoldDB" id="A0AAN6S6D0"/>
<evidence type="ECO:0000256" key="8">
    <source>
        <dbReference type="SAM" id="MobiDB-lite"/>
    </source>
</evidence>
<dbReference type="GO" id="GO:0005351">
    <property type="term" value="F:carbohydrate:proton symporter activity"/>
    <property type="evidence" value="ECO:0007669"/>
    <property type="project" value="TreeGrafter"/>
</dbReference>
<feature type="region of interest" description="Disordered" evidence="8">
    <location>
        <begin position="1"/>
        <end position="21"/>
    </location>
</feature>
<evidence type="ECO:0000313" key="11">
    <source>
        <dbReference type="EMBL" id="KAK3941526.1"/>
    </source>
</evidence>
<dbReference type="NCBIfam" id="TIGR00879">
    <property type="entry name" value="SP"/>
    <property type="match status" value="1"/>
</dbReference>
<keyword evidence="12" id="KW-1185">Reference proteome</keyword>
<keyword evidence="5 9" id="KW-1133">Transmembrane helix</keyword>
<evidence type="ECO:0000313" key="12">
    <source>
        <dbReference type="Proteomes" id="UP001303473"/>
    </source>
</evidence>
<accession>A0AAN6S6D0</accession>
<feature type="transmembrane region" description="Helical" evidence="9">
    <location>
        <begin position="48"/>
        <end position="68"/>
    </location>
</feature>
<organism evidence="11 12">
    <name type="scientific">Diplogelasinospora grovesii</name>
    <dbReference type="NCBI Taxonomy" id="303347"/>
    <lineage>
        <taxon>Eukaryota</taxon>
        <taxon>Fungi</taxon>
        <taxon>Dikarya</taxon>
        <taxon>Ascomycota</taxon>
        <taxon>Pezizomycotina</taxon>
        <taxon>Sordariomycetes</taxon>
        <taxon>Sordariomycetidae</taxon>
        <taxon>Sordariales</taxon>
        <taxon>Diplogelasinosporaceae</taxon>
        <taxon>Diplogelasinospora</taxon>
    </lineage>
</organism>
<feature type="transmembrane region" description="Helical" evidence="9">
    <location>
        <begin position="88"/>
        <end position="108"/>
    </location>
</feature>
<proteinExistence type="inferred from homology"/>
<feature type="transmembrane region" description="Helical" evidence="9">
    <location>
        <begin position="214"/>
        <end position="231"/>
    </location>
</feature>